<dbReference type="GO" id="GO:0006814">
    <property type="term" value="P:sodium ion transport"/>
    <property type="evidence" value="ECO:0007669"/>
    <property type="project" value="InterPro"/>
</dbReference>
<dbReference type="Pfam" id="PF21672">
    <property type="entry name" value="COMM_HN"/>
    <property type="match status" value="1"/>
</dbReference>
<comment type="caution">
    <text evidence="4">The sequence shown here is derived from an EMBL/GenBank/DDBJ whole genome shotgun (WGS) entry which is preliminary data.</text>
</comment>
<evidence type="ECO:0000259" key="3">
    <source>
        <dbReference type="PROSITE" id="PS51269"/>
    </source>
</evidence>
<gene>
    <name evidence="4" type="ORF">GBAR_LOCUS27504</name>
</gene>
<dbReference type="Pfam" id="PF07258">
    <property type="entry name" value="COMM_domain"/>
    <property type="match status" value="1"/>
</dbReference>
<feature type="domain" description="COMM" evidence="3">
    <location>
        <begin position="142"/>
        <end position="209"/>
    </location>
</feature>
<dbReference type="Proteomes" id="UP001174909">
    <property type="component" value="Unassembled WGS sequence"/>
</dbReference>
<evidence type="ECO:0000256" key="2">
    <source>
        <dbReference type="ARBA" id="ARBA00093469"/>
    </source>
</evidence>
<dbReference type="PANTHER" id="PTHR31159">
    <property type="entry name" value="COMM DOMAIN-CONTAINING PROTEIN 3"/>
    <property type="match status" value="1"/>
</dbReference>
<evidence type="ECO:0000313" key="4">
    <source>
        <dbReference type="EMBL" id="CAI8049986.1"/>
    </source>
</evidence>
<evidence type="ECO:0000256" key="1">
    <source>
        <dbReference type="ARBA" id="ARBA00016548"/>
    </source>
</evidence>
<name>A0AA35TN67_GEOBA</name>
<dbReference type="PROSITE" id="PS51269">
    <property type="entry name" value="COMM"/>
    <property type="match status" value="1"/>
</dbReference>
<keyword evidence="5" id="KW-1185">Reference proteome</keyword>
<dbReference type="AlphaFoldDB" id="A0AA35TN67"/>
<dbReference type="InterPro" id="IPR037355">
    <property type="entry name" value="COMMD3"/>
</dbReference>
<dbReference type="CDD" id="cd04751">
    <property type="entry name" value="Commd3"/>
    <property type="match status" value="1"/>
</dbReference>
<dbReference type="InterPro" id="IPR017920">
    <property type="entry name" value="COMM"/>
</dbReference>
<proteinExistence type="inferred from homology"/>
<comment type="similarity">
    <text evidence="2">Belongs to the COMM domain-containing protein 3 family.</text>
</comment>
<dbReference type="PANTHER" id="PTHR31159:SF1">
    <property type="entry name" value="COMM DOMAIN-CONTAINING PROTEIN 3"/>
    <property type="match status" value="1"/>
</dbReference>
<accession>A0AA35TN67</accession>
<evidence type="ECO:0000313" key="5">
    <source>
        <dbReference type="Proteomes" id="UP001174909"/>
    </source>
</evidence>
<sequence length="212" mass="23358">MELSSDVQRGLQAAGSGVLTEQVFEKLVRQAVIDSISPGDTSDLTSESPKALVHSSFSVPHRLGSREGVTEVDQAVLKEAHASLMTLALEAARTDSDSAIVSTALEECKFAPERIKVFTATYAENKAKIRASLGRVGSTVPHVVDVNWRLDYYIKSNHLDRVNKPVYLIELRTEQGEEQGKVQFSCTQEELQDLVSKLKDASKSLEKFSQKH</sequence>
<reference evidence="4" key="1">
    <citation type="submission" date="2023-03" db="EMBL/GenBank/DDBJ databases">
        <authorList>
            <person name="Steffen K."/>
            <person name="Cardenas P."/>
        </authorList>
    </citation>
    <scope>NUCLEOTIDE SEQUENCE</scope>
</reference>
<protein>
    <recommendedName>
        <fullName evidence="1">COMM domain-containing protein 3</fullName>
    </recommendedName>
</protein>
<dbReference type="EMBL" id="CASHTH010003827">
    <property type="protein sequence ID" value="CAI8049986.1"/>
    <property type="molecule type" value="Genomic_DNA"/>
</dbReference>
<organism evidence="4 5">
    <name type="scientific">Geodia barretti</name>
    <name type="common">Barrett's horny sponge</name>
    <dbReference type="NCBI Taxonomy" id="519541"/>
    <lineage>
        <taxon>Eukaryota</taxon>
        <taxon>Metazoa</taxon>
        <taxon>Porifera</taxon>
        <taxon>Demospongiae</taxon>
        <taxon>Heteroscleromorpha</taxon>
        <taxon>Tetractinellida</taxon>
        <taxon>Astrophorina</taxon>
        <taxon>Geodiidae</taxon>
        <taxon>Geodia</taxon>
    </lineage>
</organism>